<evidence type="ECO:0000313" key="2">
    <source>
        <dbReference type="EMBL" id="TDQ17549.1"/>
    </source>
</evidence>
<protein>
    <submittedName>
        <fullName evidence="2">Uncharacterized protein YbjQ (UPF0145 family)</fullName>
    </submittedName>
</protein>
<comment type="caution">
    <text evidence="2">The sequence shown here is derived from an EMBL/GenBank/DDBJ whole genome shotgun (WGS) entry which is preliminary data.</text>
</comment>
<proteinExistence type="inferred from homology"/>
<dbReference type="AlphaFoldDB" id="A0A4R6T687"/>
<dbReference type="PANTHER" id="PTHR34068">
    <property type="entry name" value="UPF0145 PROTEIN YBJQ"/>
    <property type="match status" value="1"/>
</dbReference>
<evidence type="ECO:0000313" key="3">
    <source>
        <dbReference type="Proteomes" id="UP000294535"/>
    </source>
</evidence>
<dbReference type="InterPro" id="IPR035439">
    <property type="entry name" value="UPF0145_dom_sf"/>
</dbReference>
<reference evidence="2 3" key="1">
    <citation type="submission" date="2019-03" db="EMBL/GenBank/DDBJ databases">
        <title>Genomic Encyclopedia of Type Strains, Phase III (KMG-III): the genomes of soil and plant-associated and newly described type strains.</title>
        <authorList>
            <person name="Whitman W."/>
        </authorList>
    </citation>
    <scope>NUCLEOTIDE SEQUENCE [LARGE SCALE GENOMIC DNA]</scope>
    <source>
        <strain evidence="2 3">CECT 8446</strain>
    </source>
</reference>
<sequence length="220" mass="24450">MSLHCKNCNHQIKTGFLKGKGEITGNPVAFIHAFTNNRAESYCSNCIDDQLLQAKSNFEKELKSTKDLLEKGFSNLPILSIHQPLHWDYEVVGMVTSQSVIGTGLVSEITASWTDFFGKESNTFNDKIKKGEENCMNQLRTKALLMGAHAIIGTDIDYSEVGSGKGMLMVCMAGTAIKIKNAKEINYDLEGYSKLSQAKERLEVLAKIDVDKETLYHFVS</sequence>
<keyword evidence="3" id="KW-1185">Reference proteome</keyword>
<organism evidence="2 3">
    <name type="scientific">Algoriphagus boseongensis</name>
    <dbReference type="NCBI Taxonomy" id="1442587"/>
    <lineage>
        <taxon>Bacteria</taxon>
        <taxon>Pseudomonadati</taxon>
        <taxon>Bacteroidota</taxon>
        <taxon>Cytophagia</taxon>
        <taxon>Cytophagales</taxon>
        <taxon>Cyclobacteriaceae</taxon>
        <taxon>Algoriphagus</taxon>
    </lineage>
</organism>
<name>A0A4R6T687_9BACT</name>
<dbReference type="SUPFAM" id="SSF117782">
    <property type="entry name" value="YbjQ-like"/>
    <property type="match status" value="1"/>
</dbReference>
<gene>
    <name evidence="2" type="ORF">DFQ04_2203</name>
</gene>
<dbReference type="EMBL" id="SNYF01000006">
    <property type="protein sequence ID" value="TDQ17549.1"/>
    <property type="molecule type" value="Genomic_DNA"/>
</dbReference>
<accession>A0A4R6T687</accession>
<dbReference type="OrthoDB" id="9796448at2"/>
<comment type="similarity">
    <text evidence="1">Belongs to the UPF0145 family.</text>
</comment>
<dbReference type="InterPro" id="IPR002765">
    <property type="entry name" value="UPF0145_YbjQ-like"/>
</dbReference>
<dbReference type="Proteomes" id="UP000294535">
    <property type="component" value="Unassembled WGS sequence"/>
</dbReference>
<dbReference type="RefSeq" id="WP_133555683.1">
    <property type="nucleotide sequence ID" value="NZ_SNYF01000006.1"/>
</dbReference>
<dbReference type="Gene3D" id="3.30.110.70">
    <property type="entry name" value="Hypothetical protein apc22750. Chain B"/>
    <property type="match status" value="1"/>
</dbReference>
<dbReference type="PANTHER" id="PTHR34068:SF1">
    <property type="entry name" value="UPF0145 PROTEIN YBJQ"/>
    <property type="match status" value="1"/>
</dbReference>
<dbReference type="Pfam" id="PF01906">
    <property type="entry name" value="YbjQ_1"/>
    <property type="match status" value="1"/>
</dbReference>
<evidence type="ECO:0000256" key="1">
    <source>
        <dbReference type="ARBA" id="ARBA00010751"/>
    </source>
</evidence>